<reference evidence="2" key="1">
    <citation type="submission" date="2022-11" db="UniProtKB">
        <authorList>
            <consortium name="WormBaseParasite"/>
        </authorList>
    </citation>
    <scope>IDENTIFICATION</scope>
</reference>
<sequence length="63" mass="7441">MLKERCMVLLSRLHSVTILNGWSHSKVVNALSEEDRQLLRFYSPQTHDLFHFCPNKKESLISR</sequence>
<evidence type="ECO:0000313" key="1">
    <source>
        <dbReference type="Proteomes" id="UP000887564"/>
    </source>
</evidence>
<proteinExistence type="predicted"/>
<protein>
    <submittedName>
        <fullName evidence="2">Uncharacterized protein</fullName>
    </submittedName>
</protein>
<evidence type="ECO:0000313" key="2">
    <source>
        <dbReference type="WBParaSite" id="PEQ_0000162601-mRNA-1"/>
    </source>
</evidence>
<accession>A0A914R597</accession>
<dbReference type="WBParaSite" id="PEQ_0000162601-mRNA-1">
    <property type="protein sequence ID" value="PEQ_0000162601-mRNA-1"/>
    <property type="gene ID" value="PEQ_0000162601"/>
</dbReference>
<keyword evidence="1" id="KW-1185">Reference proteome</keyword>
<dbReference type="AlphaFoldDB" id="A0A914R597"/>
<name>A0A914R597_PAREQ</name>
<organism evidence="1 2">
    <name type="scientific">Parascaris equorum</name>
    <name type="common">Equine roundworm</name>
    <dbReference type="NCBI Taxonomy" id="6256"/>
    <lineage>
        <taxon>Eukaryota</taxon>
        <taxon>Metazoa</taxon>
        <taxon>Ecdysozoa</taxon>
        <taxon>Nematoda</taxon>
        <taxon>Chromadorea</taxon>
        <taxon>Rhabditida</taxon>
        <taxon>Spirurina</taxon>
        <taxon>Ascaridomorpha</taxon>
        <taxon>Ascaridoidea</taxon>
        <taxon>Ascarididae</taxon>
        <taxon>Parascaris</taxon>
    </lineage>
</organism>
<dbReference type="Proteomes" id="UP000887564">
    <property type="component" value="Unplaced"/>
</dbReference>